<gene>
    <name evidence="6" type="ORF">HL667_22260</name>
</gene>
<dbReference type="RefSeq" id="WP_172112834.1">
    <property type="nucleotide sequence ID" value="NZ_JABFDM010000010.1"/>
</dbReference>
<accession>A0ABX2CHP6</accession>
<dbReference type="InterPro" id="IPR011006">
    <property type="entry name" value="CheY-like_superfamily"/>
</dbReference>
<dbReference type="Pfam" id="PF00072">
    <property type="entry name" value="Response_reg"/>
    <property type="match status" value="1"/>
</dbReference>
<evidence type="ECO:0000256" key="1">
    <source>
        <dbReference type="ARBA" id="ARBA00022553"/>
    </source>
</evidence>
<keyword evidence="7" id="KW-1185">Reference proteome</keyword>
<dbReference type="CDD" id="cd00156">
    <property type="entry name" value="REC"/>
    <property type="match status" value="1"/>
</dbReference>
<evidence type="ECO:0000313" key="7">
    <source>
        <dbReference type="Proteomes" id="UP000886476"/>
    </source>
</evidence>
<evidence type="ECO:0000256" key="2">
    <source>
        <dbReference type="ARBA" id="ARBA00023015"/>
    </source>
</evidence>
<feature type="modified residue" description="4-aspartylphosphate" evidence="4">
    <location>
        <position position="53"/>
    </location>
</feature>
<keyword evidence="3" id="KW-0804">Transcription</keyword>
<organism evidence="6 7">
    <name type="scientific">Bradyrhizobium aeschynomenes</name>
    <dbReference type="NCBI Taxonomy" id="2734909"/>
    <lineage>
        <taxon>Bacteria</taxon>
        <taxon>Pseudomonadati</taxon>
        <taxon>Pseudomonadota</taxon>
        <taxon>Alphaproteobacteria</taxon>
        <taxon>Hyphomicrobiales</taxon>
        <taxon>Nitrobacteraceae</taxon>
        <taxon>Bradyrhizobium</taxon>
    </lineage>
</organism>
<dbReference type="PANTHER" id="PTHR44591:SF3">
    <property type="entry name" value="RESPONSE REGULATORY DOMAIN-CONTAINING PROTEIN"/>
    <property type="match status" value="1"/>
</dbReference>
<dbReference type="Proteomes" id="UP000886476">
    <property type="component" value="Unassembled WGS sequence"/>
</dbReference>
<evidence type="ECO:0000259" key="5">
    <source>
        <dbReference type="PROSITE" id="PS50110"/>
    </source>
</evidence>
<dbReference type="InterPro" id="IPR050595">
    <property type="entry name" value="Bact_response_regulator"/>
</dbReference>
<keyword evidence="1 4" id="KW-0597">Phosphoprotein</keyword>
<dbReference type="InterPro" id="IPR001789">
    <property type="entry name" value="Sig_transdc_resp-reg_receiver"/>
</dbReference>
<dbReference type="Gene3D" id="3.40.50.2300">
    <property type="match status" value="1"/>
</dbReference>
<dbReference type="PROSITE" id="PS50110">
    <property type="entry name" value="RESPONSE_REGULATORY"/>
    <property type="match status" value="1"/>
</dbReference>
<dbReference type="EMBL" id="JABFDN010000008">
    <property type="protein sequence ID" value="NPU67744.1"/>
    <property type="molecule type" value="Genomic_DNA"/>
</dbReference>
<evidence type="ECO:0000313" key="6">
    <source>
        <dbReference type="EMBL" id="NPU67744.1"/>
    </source>
</evidence>
<feature type="domain" description="Response regulatory" evidence="5">
    <location>
        <begin position="4"/>
        <end position="123"/>
    </location>
</feature>
<proteinExistence type="predicted"/>
<dbReference type="SMART" id="SM00448">
    <property type="entry name" value="REC"/>
    <property type="match status" value="1"/>
</dbReference>
<reference evidence="6" key="1">
    <citation type="submission" date="2020-05" db="EMBL/GenBank/DDBJ databases">
        <title>Nod-independent and nitrogen-fixing Bradyrhizobium aeschynomene sp. nov. isolated from nodules of Aeschynomene indica.</title>
        <authorList>
            <person name="Zhang Z."/>
        </authorList>
    </citation>
    <scope>NUCLEOTIDE SEQUENCE</scope>
    <source>
        <strain evidence="6">83012</strain>
    </source>
</reference>
<dbReference type="PANTHER" id="PTHR44591">
    <property type="entry name" value="STRESS RESPONSE REGULATOR PROTEIN 1"/>
    <property type="match status" value="1"/>
</dbReference>
<name>A0ABX2CHP6_9BRAD</name>
<evidence type="ECO:0000256" key="4">
    <source>
        <dbReference type="PROSITE-ProRule" id="PRU00169"/>
    </source>
</evidence>
<keyword evidence="2" id="KW-0805">Transcription regulation</keyword>
<evidence type="ECO:0000256" key="3">
    <source>
        <dbReference type="ARBA" id="ARBA00023163"/>
    </source>
</evidence>
<protein>
    <submittedName>
        <fullName evidence="6">Response regulator</fullName>
    </submittedName>
</protein>
<dbReference type="SUPFAM" id="SSF52172">
    <property type="entry name" value="CheY-like"/>
    <property type="match status" value="1"/>
</dbReference>
<sequence>MRNELLVIEDAEVHLSILRKIAAQAGFNTTGVNSVDAASAVLQKRHFDCVTLDLSLGERSGTEVLDRLAELKFRGPVLIISASEEDALYASVRIANFLELNVYPPFSKPINLTLLRQTLKQIAHDTDRQRLVRAAGW</sequence>
<comment type="caution">
    <text evidence="6">The sequence shown here is derived from an EMBL/GenBank/DDBJ whole genome shotgun (WGS) entry which is preliminary data.</text>
</comment>